<feature type="region of interest" description="Disordered" evidence="6">
    <location>
        <begin position="732"/>
        <end position="759"/>
    </location>
</feature>
<dbReference type="GO" id="GO:0061578">
    <property type="term" value="F:K63-linked deubiquitinase activity"/>
    <property type="evidence" value="ECO:0007669"/>
    <property type="project" value="TreeGrafter"/>
</dbReference>
<keyword evidence="5" id="KW-0788">Thiol protease</keyword>
<evidence type="ECO:0000259" key="7">
    <source>
        <dbReference type="PROSITE" id="PS50802"/>
    </source>
</evidence>
<evidence type="ECO:0000256" key="3">
    <source>
        <dbReference type="ARBA" id="ARBA00022670"/>
    </source>
</evidence>
<feature type="compositionally biased region" description="Low complexity" evidence="6">
    <location>
        <begin position="463"/>
        <end position="476"/>
    </location>
</feature>
<comment type="catalytic activity">
    <reaction evidence="1">
        <text>Thiol-dependent hydrolysis of ester, thioester, amide, peptide and isopeptide bonds formed by the C-terminal Gly of ubiquitin (a 76-residue protein attached to proteins as an intracellular targeting signal).</text>
        <dbReference type="EC" id="3.4.19.12"/>
    </reaction>
</comment>
<dbReference type="EMBL" id="JBBPFD010000010">
    <property type="protein sequence ID" value="KAK7909977.1"/>
    <property type="molecule type" value="Genomic_DNA"/>
</dbReference>
<feature type="region of interest" description="Disordered" evidence="6">
    <location>
        <begin position="635"/>
        <end position="668"/>
    </location>
</feature>
<feature type="compositionally biased region" description="Basic residues" evidence="6">
    <location>
        <begin position="422"/>
        <end position="435"/>
    </location>
</feature>
<evidence type="ECO:0000256" key="5">
    <source>
        <dbReference type="ARBA" id="ARBA00022807"/>
    </source>
</evidence>
<evidence type="ECO:0000256" key="2">
    <source>
        <dbReference type="ARBA" id="ARBA00012759"/>
    </source>
</evidence>
<feature type="region of interest" description="Disordered" evidence="6">
    <location>
        <begin position="928"/>
        <end position="948"/>
    </location>
</feature>
<keyword evidence="4" id="KW-0833">Ubl conjugation pathway</keyword>
<dbReference type="PANTHER" id="PTHR12419:SF9">
    <property type="entry name" value="OTU DOMAIN-CONTAINING PROTEIN 4"/>
    <property type="match status" value="1"/>
</dbReference>
<feature type="region of interest" description="Disordered" evidence="6">
    <location>
        <begin position="1109"/>
        <end position="1142"/>
    </location>
</feature>
<evidence type="ECO:0000256" key="1">
    <source>
        <dbReference type="ARBA" id="ARBA00000707"/>
    </source>
</evidence>
<feature type="region of interest" description="Disordered" evidence="6">
    <location>
        <begin position="801"/>
        <end position="901"/>
    </location>
</feature>
<feature type="compositionally biased region" description="Basic residues" evidence="6">
    <location>
        <begin position="1109"/>
        <end position="1120"/>
    </location>
</feature>
<feature type="compositionally biased region" description="Pro residues" evidence="6">
    <location>
        <begin position="642"/>
        <end position="654"/>
    </location>
</feature>
<keyword evidence="3" id="KW-0645">Protease</keyword>
<dbReference type="Proteomes" id="UP001460270">
    <property type="component" value="Unassembled WGS sequence"/>
</dbReference>
<dbReference type="GO" id="GO:0006508">
    <property type="term" value="P:proteolysis"/>
    <property type="evidence" value="ECO:0007669"/>
    <property type="project" value="UniProtKB-KW"/>
</dbReference>
<dbReference type="GO" id="GO:0016579">
    <property type="term" value="P:protein deubiquitination"/>
    <property type="evidence" value="ECO:0007669"/>
    <property type="project" value="TreeGrafter"/>
</dbReference>
<dbReference type="GO" id="GO:1903093">
    <property type="term" value="P:regulation of protein K48-linked deubiquitination"/>
    <property type="evidence" value="ECO:0007669"/>
    <property type="project" value="TreeGrafter"/>
</dbReference>
<proteinExistence type="predicted"/>
<keyword evidence="9" id="KW-1185">Reference proteome</keyword>
<feature type="region of interest" description="Disordered" evidence="6">
    <location>
        <begin position="318"/>
        <end position="375"/>
    </location>
</feature>
<gene>
    <name evidence="8" type="ORF">WMY93_014661</name>
</gene>
<evidence type="ECO:0000256" key="4">
    <source>
        <dbReference type="ARBA" id="ARBA00022786"/>
    </source>
</evidence>
<evidence type="ECO:0000313" key="8">
    <source>
        <dbReference type="EMBL" id="KAK7909977.1"/>
    </source>
</evidence>
<name>A0AAW0NVK1_9GOBI</name>
<sequence>MDSGGNMRSIEERGAERHMDDYLKSIGLQRKKIAKDGSCLFRAVAEQVLHCQSLHSQVRSKCVEFLRKNRKSYEAFIEGDFVDYLHKLQDPQQWVGEVEINALAIMYKRDFWIFQEPGKAAVNITANNFKDKVQLCFLNGNHYDSVYPLSRVRNSAMCQSILYELLYGKVFAVDQNQLGVCQRATKTSDQLIDDSMAPARAGRGRGRLLSERVKRSLNPTLLRNVQYDVWHRSKKAQQKMDFCIASGMQYSVGDRCQVRVEASGEIVPATVKKLSPDNSSPVTVYNDDLGEIKVPVWKLRPPAETTWSTVVREKRVPNGAADWGHRGRGKPASVPSSVSQKTALPAGRGAKSQTWPQQPFVEEREAPSSKSESVLFGLTEEQRLAKEEEERNAALVELQFPDDKSFPALGTQSVGQSDGGKKKGADKKRSQKNTTRKSSVEDVHCVSPSSGDRPKSSSPPLPSSVSPPVSASTAPKINSCSTIAPAPKTSQSGMIPSSASHFSFVTPVLPAASNSSASSSLPPSLIPKALSSSPPTFIAPIAPPPTAAQTLIGRTTPSPPSAVATVTHNPPVLTETKVQVSNVTSNFQTPTHTEVSEPQVAASANQLPQNNAHNQIQDERTFQTSAPVQVQLATAPKNSQMPSPPSPSCIPLPPTSFQTSYPPSLPQIEASIPADIPQQAILPPSASQPQTEHQTSNSHLDQAPPPAAQPPQQHYMPQAIPLQQHLAQYYQDPLYPGFPQGAEGQVVPPPPMSVSQSGDDLPQDKNILRFFFNLGIKAYNFPMYAPFMYLLPLQQAHTMQPRALSRSPSPVCPPQEPYQTYNPTPPPPQAPQAQFHPGQSTPPRHPAYNPAHSHAETTHSMFNHNTFDHSNQHQSSYNPPPEHFHPSQEPAPPSEPAYPQSYAPTQHLQWQHANQAYPVNYQYNQGYFQNHSNQGPVEHPQPANGDTEQGLRVARLPGALEGSASANLANMGLNGGHTSMQPRVTSFGDSNHDVGENMMLLVDPPLDKPIVINVPKSGSGPGSPALYSPASHSSDSNCAPFYMTHHHKPSNHNSMPYLSANHNTVATYMSANHSSAAAFLQAAESMSVSVGTEDWDEPEQPRVQYRGSRRGFRGRGRGQYRARGYNNNNNQKYSQRGGRGHF</sequence>
<dbReference type="GO" id="GO:0034122">
    <property type="term" value="P:negative regulation of toll-like receptor signaling pathway"/>
    <property type="evidence" value="ECO:0007669"/>
    <property type="project" value="TreeGrafter"/>
</dbReference>
<accession>A0AAW0NVK1</accession>
<dbReference type="GO" id="GO:0004843">
    <property type="term" value="F:cysteine-type deubiquitinase activity"/>
    <property type="evidence" value="ECO:0007669"/>
    <property type="project" value="UniProtKB-EC"/>
</dbReference>
<dbReference type="PANTHER" id="PTHR12419">
    <property type="entry name" value="OTU DOMAIN CONTAINING PROTEIN"/>
    <property type="match status" value="1"/>
</dbReference>
<feature type="domain" description="OTU" evidence="7">
    <location>
        <begin position="28"/>
        <end position="149"/>
    </location>
</feature>
<dbReference type="EC" id="3.4.19.12" evidence="2"/>
<organism evidence="8 9">
    <name type="scientific">Mugilogobius chulae</name>
    <name type="common">yellowstripe goby</name>
    <dbReference type="NCBI Taxonomy" id="88201"/>
    <lineage>
        <taxon>Eukaryota</taxon>
        <taxon>Metazoa</taxon>
        <taxon>Chordata</taxon>
        <taxon>Craniata</taxon>
        <taxon>Vertebrata</taxon>
        <taxon>Euteleostomi</taxon>
        <taxon>Actinopterygii</taxon>
        <taxon>Neopterygii</taxon>
        <taxon>Teleostei</taxon>
        <taxon>Neoteleostei</taxon>
        <taxon>Acanthomorphata</taxon>
        <taxon>Gobiaria</taxon>
        <taxon>Gobiiformes</taxon>
        <taxon>Gobioidei</taxon>
        <taxon>Gobiidae</taxon>
        <taxon>Gobionellinae</taxon>
        <taxon>Mugilogobius</taxon>
    </lineage>
</organism>
<dbReference type="SUPFAM" id="SSF54001">
    <property type="entry name" value="Cysteine proteinases"/>
    <property type="match status" value="1"/>
</dbReference>
<dbReference type="GO" id="GO:2000660">
    <property type="term" value="P:negative regulation of interleukin-1-mediated signaling pathway"/>
    <property type="evidence" value="ECO:0007669"/>
    <property type="project" value="TreeGrafter"/>
</dbReference>
<dbReference type="PROSITE" id="PS50802">
    <property type="entry name" value="OTU"/>
    <property type="match status" value="1"/>
</dbReference>
<evidence type="ECO:0000313" key="9">
    <source>
        <dbReference type="Proteomes" id="UP001460270"/>
    </source>
</evidence>
<feature type="compositionally biased region" description="Polar residues" evidence="6">
    <location>
        <begin position="685"/>
        <end position="700"/>
    </location>
</feature>
<feature type="region of interest" description="Disordered" evidence="6">
    <location>
        <begin position="680"/>
        <end position="713"/>
    </location>
</feature>
<dbReference type="InterPro" id="IPR003323">
    <property type="entry name" value="OTU_dom"/>
</dbReference>
<feature type="compositionally biased region" description="Low complexity" evidence="6">
    <location>
        <begin position="1121"/>
        <end position="1136"/>
    </location>
</feature>
<dbReference type="Pfam" id="PF02338">
    <property type="entry name" value="OTU"/>
    <property type="match status" value="1"/>
</dbReference>
<dbReference type="InterPro" id="IPR038765">
    <property type="entry name" value="Papain-like_cys_pep_sf"/>
</dbReference>
<feature type="region of interest" description="Disordered" evidence="6">
    <location>
        <begin position="404"/>
        <end position="494"/>
    </location>
</feature>
<dbReference type="AlphaFoldDB" id="A0AAW0NVK1"/>
<dbReference type="Gene3D" id="3.90.70.80">
    <property type="match status" value="1"/>
</dbReference>
<reference evidence="9" key="1">
    <citation type="submission" date="2024-04" db="EMBL/GenBank/DDBJ databases">
        <title>Salinicola lusitanus LLJ914,a marine bacterium isolated from the Okinawa Trough.</title>
        <authorList>
            <person name="Li J."/>
        </authorList>
    </citation>
    <scope>NUCLEOTIDE SEQUENCE [LARGE SCALE GENOMIC DNA]</scope>
</reference>
<comment type="caution">
    <text evidence="8">The sequence shown here is derived from an EMBL/GenBank/DDBJ whole genome shotgun (WGS) entry which is preliminary data.</text>
</comment>
<protein>
    <recommendedName>
        <fullName evidence="2">ubiquitinyl hydrolase 1</fullName>
        <ecNumber evidence="2">3.4.19.12</ecNumber>
    </recommendedName>
</protein>
<dbReference type="InterPro" id="IPR050704">
    <property type="entry name" value="Peptidase_C85-like"/>
</dbReference>
<feature type="compositionally biased region" description="Polar residues" evidence="6">
    <location>
        <begin position="478"/>
        <end position="494"/>
    </location>
</feature>
<evidence type="ECO:0000256" key="6">
    <source>
        <dbReference type="SAM" id="MobiDB-lite"/>
    </source>
</evidence>
<keyword evidence="5" id="KW-0378">Hydrolase</keyword>